<name>A0A3G2R2C5_9FIRM</name>
<organism evidence="4 5">
    <name type="scientific">Biomaibacter acetigenes</name>
    <dbReference type="NCBI Taxonomy" id="2316383"/>
    <lineage>
        <taxon>Bacteria</taxon>
        <taxon>Bacillati</taxon>
        <taxon>Bacillota</taxon>
        <taxon>Clostridia</taxon>
        <taxon>Thermosediminibacterales</taxon>
        <taxon>Tepidanaerobacteraceae</taxon>
        <taxon>Biomaibacter</taxon>
    </lineage>
</organism>
<reference evidence="4 5" key="1">
    <citation type="submission" date="2018-10" db="EMBL/GenBank/DDBJ databases">
        <authorList>
            <person name="Zhang X."/>
        </authorList>
    </citation>
    <scope>NUCLEOTIDE SEQUENCE [LARGE SCALE GENOMIC DNA]</scope>
    <source>
        <strain evidence="4 5">SK-G1</strain>
    </source>
</reference>
<accession>A0A3G2R2C5</accession>
<dbReference type="PANTHER" id="PTHR43308">
    <property type="entry name" value="OUTER MEMBRANE PROTEIN ALPHA-RELATED"/>
    <property type="match status" value="1"/>
</dbReference>
<dbReference type="EMBL" id="CP033169">
    <property type="protein sequence ID" value="AYO29522.1"/>
    <property type="molecule type" value="Genomic_DNA"/>
</dbReference>
<keyword evidence="1" id="KW-0677">Repeat</keyword>
<dbReference type="Pfam" id="PF00395">
    <property type="entry name" value="SLH"/>
    <property type="match status" value="3"/>
</dbReference>
<feature type="domain" description="SLH" evidence="3">
    <location>
        <begin position="47"/>
        <end position="110"/>
    </location>
</feature>
<proteinExistence type="predicted"/>
<gene>
    <name evidence="4" type="ORF">D2962_01890</name>
</gene>
<feature type="domain" description="SLH" evidence="3">
    <location>
        <begin position="179"/>
        <end position="242"/>
    </location>
</feature>
<evidence type="ECO:0000256" key="2">
    <source>
        <dbReference type="SAM" id="SignalP"/>
    </source>
</evidence>
<feature type="signal peptide" evidence="2">
    <location>
        <begin position="1"/>
        <end position="28"/>
    </location>
</feature>
<keyword evidence="5" id="KW-1185">Reference proteome</keyword>
<dbReference type="KEGG" id="bacg:D2962_01890"/>
<dbReference type="AlphaFoldDB" id="A0A3G2R2C5"/>
<keyword evidence="2" id="KW-0732">Signal</keyword>
<dbReference type="PROSITE" id="PS51272">
    <property type="entry name" value="SLH"/>
    <property type="match status" value="3"/>
</dbReference>
<sequence>MKKITARLTVMLLVMLMALTMVVPAAFAKGAEGKNFKGNLQGKAQWKMGFSDVDETLDWARMAIDKMYAKGIFKGYPGDVFKPRNNISNLEAIVIALRIMGWEEEVDGVKVLPNSVKNLQVPWLKGYYYIALAVQKGLVKPDELKGFNPNAPAKRYEVARYVVRALGKEAEAREHMKDKLSFKDAKAIPKDAVGYVYVITDLGLMKGDDKGLFKPQNPITRAEMAVLVNRLDGTLEPEDKNELVGTVEDVNIEELTITIKNSFGEKTYDVLKNTPVYIDGKYRDMEDLNEGDRVELVLNDDGDVVFIQVLEKNEEPITVSARGLVTDVDEDDKTVSLFTYVKDNDKGFVGILEKNNVEGWHYELSTEAGTFALIGDTDGLEDYVGKRIVVVGTLKAQASIYMRGDLIEVEDFYPVKTSNVVTFRVNEDTEITVDGKTAELSDIEPGDMAEVKAQDGTALEIKVYSFRDRIQDRERERKEIKDGKLKGEVVSLTLRTQWEITVENEDGIYTFVLDSDVDLDNIDKISDIKAGMEIELRIKNGKVTEIKAEE</sequence>
<feature type="chain" id="PRO_5018142135" evidence="2">
    <location>
        <begin position="29"/>
        <end position="550"/>
    </location>
</feature>
<evidence type="ECO:0000313" key="5">
    <source>
        <dbReference type="Proteomes" id="UP000280960"/>
    </source>
</evidence>
<dbReference type="RefSeq" id="WP_122013936.1">
    <property type="nucleotide sequence ID" value="NZ_CP033169.1"/>
</dbReference>
<evidence type="ECO:0000313" key="4">
    <source>
        <dbReference type="EMBL" id="AYO29522.1"/>
    </source>
</evidence>
<dbReference type="InterPro" id="IPR001119">
    <property type="entry name" value="SLH_dom"/>
</dbReference>
<feature type="domain" description="SLH" evidence="3">
    <location>
        <begin position="111"/>
        <end position="176"/>
    </location>
</feature>
<protein>
    <submittedName>
        <fullName evidence="4">S-layer homology domain-containing protein</fullName>
    </submittedName>
</protein>
<dbReference type="InterPro" id="IPR051465">
    <property type="entry name" value="Cell_Envelope_Struct_Comp"/>
</dbReference>
<evidence type="ECO:0000259" key="3">
    <source>
        <dbReference type="PROSITE" id="PS51272"/>
    </source>
</evidence>
<dbReference type="Proteomes" id="UP000280960">
    <property type="component" value="Chromosome"/>
</dbReference>
<evidence type="ECO:0000256" key="1">
    <source>
        <dbReference type="ARBA" id="ARBA00022737"/>
    </source>
</evidence>